<feature type="compositionally biased region" description="Polar residues" evidence="1">
    <location>
        <begin position="148"/>
        <end position="164"/>
    </location>
</feature>
<evidence type="ECO:0000313" key="2">
    <source>
        <dbReference type="EMBL" id="EOB13504.1"/>
    </source>
</evidence>
<reference evidence="2 3" key="1">
    <citation type="journal article" date="2013" name="BMC Genomics">
        <title>Comparative genomics of parasitic silkworm microsporidia reveal an association between genome expansion and host adaptation.</title>
        <authorList>
            <person name="Pan G."/>
            <person name="Xu J."/>
            <person name="Li T."/>
            <person name="Xia Q."/>
            <person name="Liu S.L."/>
            <person name="Zhang G."/>
            <person name="Li S."/>
            <person name="Li C."/>
            <person name="Liu H."/>
            <person name="Yang L."/>
            <person name="Liu T."/>
            <person name="Zhang X."/>
            <person name="Wu Z."/>
            <person name="Fan W."/>
            <person name="Dang X."/>
            <person name="Xiang H."/>
            <person name="Tao M."/>
            <person name="Li Y."/>
            <person name="Hu J."/>
            <person name="Li Z."/>
            <person name="Lin L."/>
            <person name="Luo J."/>
            <person name="Geng L."/>
            <person name="Wang L."/>
            <person name="Long M."/>
            <person name="Wan Y."/>
            <person name="He N."/>
            <person name="Zhang Z."/>
            <person name="Lu C."/>
            <person name="Keeling P.J."/>
            <person name="Wang J."/>
            <person name="Xiang Z."/>
            <person name="Zhou Z."/>
        </authorList>
    </citation>
    <scope>NUCLEOTIDE SEQUENCE [LARGE SCALE GENOMIC DNA]</scope>
    <source>
        <strain evidence="3">CQ1 / CVCC 102059</strain>
    </source>
</reference>
<dbReference type="Proteomes" id="UP000016927">
    <property type="component" value="Unassembled WGS sequence"/>
</dbReference>
<dbReference type="HOGENOM" id="CLU_1563317_0_0_1"/>
<feature type="region of interest" description="Disordered" evidence="1">
    <location>
        <begin position="43"/>
        <end position="68"/>
    </location>
</feature>
<accession>R0M690</accession>
<evidence type="ECO:0000313" key="3">
    <source>
        <dbReference type="Proteomes" id="UP000016927"/>
    </source>
</evidence>
<keyword evidence="3" id="KW-1185">Reference proteome</keyword>
<sequence length="171" mass="19647">MLYALAGKEEKMNELFEKADEQTKKEIKLYQEDVSFFFPNHKGEDLREIGDKGKGDKKGSDDVNGKEMVLSKELDEKVSLSKKLDKEVVSDEDLNVPFHDPEEDKVNDMGFSNMALDKKQSLDEKFEFINNEDIFEDLKNSSSDKETNYSTLNNESVDTKIYSSSEEDYAI</sequence>
<gene>
    <name evidence="2" type="ORF">NBO_70g0013</name>
</gene>
<protein>
    <submittedName>
        <fullName evidence="2">Uncharacterized protein</fullName>
    </submittedName>
</protein>
<feature type="compositionally biased region" description="Basic and acidic residues" evidence="1">
    <location>
        <begin position="137"/>
        <end position="147"/>
    </location>
</feature>
<dbReference type="VEuPathDB" id="MicrosporidiaDB:NBO_70g0013"/>
<feature type="region of interest" description="Disordered" evidence="1">
    <location>
        <begin position="137"/>
        <end position="171"/>
    </location>
</feature>
<evidence type="ECO:0000256" key="1">
    <source>
        <dbReference type="SAM" id="MobiDB-lite"/>
    </source>
</evidence>
<dbReference type="EMBL" id="KB908978">
    <property type="protein sequence ID" value="EOB13504.1"/>
    <property type="molecule type" value="Genomic_DNA"/>
</dbReference>
<proteinExistence type="predicted"/>
<name>R0M690_NOSB1</name>
<dbReference type="AlphaFoldDB" id="R0M690"/>
<organism evidence="2 3">
    <name type="scientific">Nosema bombycis (strain CQ1 / CVCC 102059)</name>
    <name type="common">Microsporidian parasite</name>
    <name type="synonym">Pebrine of silkworm</name>
    <dbReference type="NCBI Taxonomy" id="578461"/>
    <lineage>
        <taxon>Eukaryota</taxon>
        <taxon>Fungi</taxon>
        <taxon>Fungi incertae sedis</taxon>
        <taxon>Microsporidia</taxon>
        <taxon>Nosematidae</taxon>
        <taxon>Nosema</taxon>
    </lineage>
</organism>